<dbReference type="Proteomes" id="UP000261704">
    <property type="component" value="Chromosome"/>
</dbReference>
<dbReference type="PANTHER" id="PTHR22726:SF1">
    <property type="entry name" value="METALLOENDOPEPTIDASE OMA1, MITOCHONDRIAL"/>
    <property type="match status" value="1"/>
</dbReference>
<organism evidence="10 11">
    <name type="scientific">Profundibacter amoris</name>
    <dbReference type="NCBI Taxonomy" id="2171755"/>
    <lineage>
        <taxon>Bacteria</taxon>
        <taxon>Pseudomonadati</taxon>
        <taxon>Pseudomonadota</taxon>
        <taxon>Alphaproteobacteria</taxon>
        <taxon>Rhodobacterales</taxon>
        <taxon>Paracoccaceae</taxon>
        <taxon>Profundibacter</taxon>
    </lineage>
</organism>
<feature type="repeat" description="TPR" evidence="7">
    <location>
        <begin position="340"/>
        <end position="373"/>
    </location>
</feature>
<dbReference type="Gene3D" id="3.30.2010.10">
    <property type="entry name" value="Metalloproteases ('zincins'), catalytic domain"/>
    <property type="match status" value="1"/>
</dbReference>
<sequence>MAAFLIKRFLQVALLLAALTTGASAQSLIRDAEIEYALRKLAQPIFAAAGLNGNHIKILVINDSSLNAFVADNQHMFIHSGLILKLKTAEELQAVIAHEAAHIANGHISRRLSNMRSARTAAGLGILLSLAAGAASGNTTAGTGAAIGAMSTAQRVFLSHTRSEENSADQSGARFMARAGIDPQAMVKVLDLFRGQEAFSSTSRHIDPYALTHPMSRDRLRAVKGYAAAYGPQGKPDPNAGYWYARARGKLGAFIRNPNWGLREARKTSYKDVALMMKAVAYHQMPNVKKALKAVDALVKARPNDPYAHELRGQILLESRKFNAAAAAYAKAVSLAPREALILAGYGHALLAQGNVKKALPVLEKARARDPQDERMMRDLAMAYAKTGNNGMASLATAERYALRGRLIDAALHAKRAAGLLPRGSAGWNRAQDVLRAAQAVAKRR</sequence>
<keyword evidence="3" id="KW-0479">Metal-binding</keyword>
<evidence type="ECO:0000256" key="4">
    <source>
        <dbReference type="ARBA" id="ARBA00022801"/>
    </source>
</evidence>
<dbReference type="Gene3D" id="1.25.40.10">
    <property type="entry name" value="Tetratricopeptide repeat domain"/>
    <property type="match status" value="1"/>
</dbReference>
<comment type="cofactor">
    <cofactor evidence="1">
        <name>Zn(2+)</name>
        <dbReference type="ChEBI" id="CHEBI:29105"/>
    </cofactor>
</comment>
<proteinExistence type="predicted"/>
<dbReference type="InterPro" id="IPR051156">
    <property type="entry name" value="Mito/Outer_Membr_Metalloprot"/>
</dbReference>
<feature type="chain" id="PRO_5017080104" evidence="8">
    <location>
        <begin position="26"/>
        <end position="445"/>
    </location>
</feature>
<dbReference type="Pfam" id="PF14559">
    <property type="entry name" value="TPR_19"/>
    <property type="match status" value="1"/>
</dbReference>
<feature type="repeat" description="TPR" evidence="7">
    <location>
        <begin position="306"/>
        <end position="339"/>
    </location>
</feature>
<dbReference type="KEGG" id="pamo:BAR1_10215"/>
<keyword evidence="7" id="KW-0802">TPR repeat</keyword>
<evidence type="ECO:0000256" key="3">
    <source>
        <dbReference type="ARBA" id="ARBA00022723"/>
    </source>
</evidence>
<dbReference type="GO" id="GO:0051603">
    <property type="term" value="P:proteolysis involved in protein catabolic process"/>
    <property type="evidence" value="ECO:0007669"/>
    <property type="project" value="TreeGrafter"/>
</dbReference>
<dbReference type="GO" id="GO:0016020">
    <property type="term" value="C:membrane"/>
    <property type="evidence" value="ECO:0007669"/>
    <property type="project" value="TreeGrafter"/>
</dbReference>
<keyword evidence="2" id="KW-0645">Protease</keyword>
<keyword evidence="4" id="KW-0378">Hydrolase</keyword>
<dbReference type="InterPro" id="IPR019734">
    <property type="entry name" value="TPR_rpt"/>
</dbReference>
<dbReference type="PANTHER" id="PTHR22726">
    <property type="entry name" value="METALLOENDOPEPTIDASE OMA1"/>
    <property type="match status" value="1"/>
</dbReference>
<dbReference type="AlphaFoldDB" id="A0A347UHE1"/>
<evidence type="ECO:0000256" key="6">
    <source>
        <dbReference type="ARBA" id="ARBA00023049"/>
    </source>
</evidence>
<dbReference type="CDD" id="cd07324">
    <property type="entry name" value="M48C_Oma1-like"/>
    <property type="match status" value="1"/>
</dbReference>
<gene>
    <name evidence="10" type="ORF">BAR1_10215</name>
</gene>
<evidence type="ECO:0000313" key="10">
    <source>
        <dbReference type="EMBL" id="AXX98269.1"/>
    </source>
</evidence>
<accession>A0A347UHE1</accession>
<dbReference type="GO" id="GO:0004222">
    <property type="term" value="F:metalloendopeptidase activity"/>
    <property type="evidence" value="ECO:0007669"/>
    <property type="project" value="InterPro"/>
</dbReference>
<evidence type="ECO:0000313" key="11">
    <source>
        <dbReference type="Proteomes" id="UP000261704"/>
    </source>
</evidence>
<reference evidence="10 11" key="1">
    <citation type="submission" date="2018-09" db="EMBL/GenBank/DDBJ databases">
        <title>Profundibacter amoris BAR1 gen. nov., sp. nov., a new member of the Roseobacter clade isolated at Lokis Castle Vent Field on the Arctic Mid-Oceanic Ridge.</title>
        <authorList>
            <person name="Le Moine Bauer S."/>
            <person name="Sjoeberg A.G."/>
            <person name="L'Haridon S."/>
            <person name="Stokke R."/>
            <person name="Roalkvam I."/>
            <person name="Steen I.H."/>
            <person name="Dahle H."/>
        </authorList>
    </citation>
    <scope>NUCLEOTIDE SEQUENCE [LARGE SCALE GENOMIC DNA]</scope>
    <source>
        <strain evidence="10 11">BAR1</strain>
    </source>
</reference>
<evidence type="ECO:0000256" key="1">
    <source>
        <dbReference type="ARBA" id="ARBA00001947"/>
    </source>
</evidence>
<keyword evidence="5" id="KW-0862">Zinc</keyword>
<dbReference type="SMART" id="SM00028">
    <property type="entry name" value="TPR"/>
    <property type="match status" value="3"/>
</dbReference>
<dbReference type="GO" id="GO:0046872">
    <property type="term" value="F:metal ion binding"/>
    <property type="evidence" value="ECO:0007669"/>
    <property type="project" value="UniProtKB-KW"/>
</dbReference>
<feature type="domain" description="Peptidase M48" evidence="9">
    <location>
        <begin position="34"/>
        <end position="225"/>
    </location>
</feature>
<evidence type="ECO:0000256" key="2">
    <source>
        <dbReference type="ARBA" id="ARBA00022670"/>
    </source>
</evidence>
<evidence type="ECO:0000256" key="8">
    <source>
        <dbReference type="SAM" id="SignalP"/>
    </source>
</evidence>
<evidence type="ECO:0000259" key="9">
    <source>
        <dbReference type="Pfam" id="PF01435"/>
    </source>
</evidence>
<dbReference type="InterPro" id="IPR011990">
    <property type="entry name" value="TPR-like_helical_dom_sf"/>
</dbReference>
<evidence type="ECO:0000256" key="5">
    <source>
        <dbReference type="ARBA" id="ARBA00022833"/>
    </source>
</evidence>
<dbReference type="InterPro" id="IPR001915">
    <property type="entry name" value="Peptidase_M48"/>
</dbReference>
<keyword evidence="6" id="KW-0482">Metalloprotease</keyword>
<dbReference type="SUPFAM" id="SSF48452">
    <property type="entry name" value="TPR-like"/>
    <property type="match status" value="1"/>
</dbReference>
<keyword evidence="11" id="KW-1185">Reference proteome</keyword>
<protein>
    <submittedName>
        <fullName evidence="10">Peptidase M48</fullName>
    </submittedName>
</protein>
<dbReference type="Pfam" id="PF01435">
    <property type="entry name" value="Peptidase_M48"/>
    <property type="match status" value="1"/>
</dbReference>
<evidence type="ECO:0000256" key="7">
    <source>
        <dbReference type="PROSITE-ProRule" id="PRU00339"/>
    </source>
</evidence>
<keyword evidence="8" id="KW-0732">Signal</keyword>
<feature type="signal peptide" evidence="8">
    <location>
        <begin position="1"/>
        <end position="25"/>
    </location>
</feature>
<dbReference type="PROSITE" id="PS50005">
    <property type="entry name" value="TPR"/>
    <property type="match status" value="2"/>
</dbReference>
<name>A0A347UHE1_9RHOB</name>
<dbReference type="OrthoDB" id="9814887at2"/>
<dbReference type="EMBL" id="CP032125">
    <property type="protein sequence ID" value="AXX98269.1"/>
    <property type="molecule type" value="Genomic_DNA"/>
</dbReference>